<dbReference type="GO" id="GO:0016592">
    <property type="term" value="C:mediator complex"/>
    <property type="evidence" value="ECO:0007669"/>
    <property type="project" value="InterPro"/>
</dbReference>
<accession>A0A9P6NKT5</accession>
<evidence type="ECO:0000256" key="5">
    <source>
        <dbReference type="ARBA" id="ARBA00023163"/>
    </source>
</evidence>
<dbReference type="GO" id="GO:0003712">
    <property type="term" value="F:transcription coregulator activity"/>
    <property type="evidence" value="ECO:0007669"/>
    <property type="project" value="InterPro"/>
</dbReference>
<dbReference type="EMBL" id="MU167244">
    <property type="protein sequence ID" value="KAG0147794.1"/>
    <property type="molecule type" value="Genomic_DNA"/>
</dbReference>
<evidence type="ECO:0000256" key="6">
    <source>
        <dbReference type="ARBA" id="ARBA00023242"/>
    </source>
</evidence>
<keyword evidence="4 8" id="KW-0805">Transcription regulation</keyword>
<keyword evidence="5 8" id="KW-0804">Transcription</keyword>
<dbReference type="Proteomes" id="UP000886653">
    <property type="component" value="Unassembled WGS sequence"/>
</dbReference>
<dbReference type="PANTHER" id="PTHR13208">
    <property type="entry name" value="MEDIATOR OF RNA POLYMERASE II TRANSCRIPTION SUBUNIT 4"/>
    <property type="match status" value="1"/>
</dbReference>
<dbReference type="PANTHER" id="PTHR13208:SF2">
    <property type="entry name" value="MEDIATOR OF RNA POLYMERASE II TRANSCRIPTION SUBUNIT 4"/>
    <property type="match status" value="1"/>
</dbReference>
<reference evidence="10" key="1">
    <citation type="submission" date="2013-11" db="EMBL/GenBank/DDBJ databases">
        <title>Genome sequence of the fusiform rust pathogen reveals effectors for host alternation and coevolution with pine.</title>
        <authorList>
            <consortium name="DOE Joint Genome Institute"/>
            <person name="Smith K."/>
            <person name="Pendleton A."/>
            <person name="Kubisiak T."/>
            <person name="Anderson C."/>
            <person name="Salamov A."/>
            <person name="Aerts A."/>
            <person name="Riley R."/>
            <person name="Clum A."/>
            <person name="Lindquist E."/>
            <person name="Ence D."/>
            <person name="Campbell M."/>
            <person name="Kronenberg Z."/>
            <person name="Feau N."/>
            <person name="Dhillon B."/>
            <person name="Hamelin R."/>
            <person name="Burleigh J."/>
            <person name="Smith J."/>
            <person name="Yandell M."/>
            <person name="Nelson C."/>
            <person name="Grigoriev I."/>
            <person name="Davis J."/>
        </authorList>
    </citation>
    <scope>NUCLEOTIDE SEQUENCE</scope>
    <source>
        <strain evidence="10">G11</strain>
    </source>
</reference>
<proteinExistence type="inferred from homology"/>
<evidence type="ECO:0000256" key="7">
    <source>
        <dbReference type="ARBA" id="ARBA00031257"/>
    </source>
</evidence>
<evidence type="ECO:0000256" key="1">
    <source>
        <dbReference type="ARBA" id="ARBA00004123"/>
    </source>
</evidence>
<evidence type="ECO:0000313" key="10">
    <source>
        <dbReference type="EMBL" id="KAG0147794.1"/>
    </source>
</evidence>
<dbReference type="GO" id="GO:0006357">
    <property type="term" value="P:regulation of transcription by RNA polymerase II"/>
    <property type="evidence" value="ECO:0007669"/>
    <property type="project" value="InterPro"/>
</dbReference>
<gene>
    <name evidence="8" type="primary">MED4</name>
    <name evidence="10" type="ORF">CROQUDRAFT_452493</name>
</gene>
<comment type="caution">
    <text evidence="10">The sequence shown here is derived from an EMBL/GenBank/DDBJ whole genome shotgun (WGS) entry which is preliminary data.</text>
</comment>
<evidence type="ECO:0000256" key="4">
    <source>
        <dbReference type="ARBA" id="ARBA00023015"/>
    </source>
</evidence>
<name>A0A9P6NKT5_9BASI</name>
<keyword evidence="11" id="KW-1185">Reference proteome</keyword>
<dbReference type="Pfam" id="PF10018">
    <property type="entry name" value="Med4"/>
    <property type="match status" value="1"/>
</dbReference>
<dbReference type="InterPro" id="IPR019258">
    <property type="entry name" value="Mediator_Med4"/>
</dbReference>
<dbReference type="OrthoDB" id="2504758at2759"/>
<dbReference type="GO" id="GO:0070847">
    <property type="term" value="C:core mediator complex"/>
    <property type="evidence" value="ECO:0007669"/>
    <property type="project" value="TreeGrafter"/>
</dbReference>
<evidence type="ECO:0000256" key="3">
    <source>
        <dbReference type="ARBA" id="ARBA00020629"/>
    </source>
</evidence>
<evidence type="ECO:0000256" key="8">
    <source>
        <dbReference type="RuleBase" id="RU364141"/>
    </source>
</evidence>
<evidence type="ECO:0000313" key="11">
    <source>
        <dbReference type="Proteomes" id="UP000886653"/>
    </source>
</evidence>
<comment type="similarity">
    <text evidence="2 8">Belongs to the Mediator complex subunit 4 family.</text>
</comment>
<comment type="subunit">
    <text evidence="8">Component of the Mediator complex.</text>
</comment>
<sequence length="283" mass="31790">MNRSTHQPAGSRPQPQLSTQQLLTQSLNKINIPTSPNRTEPISGQFQIFLDNFSILTNSIFHQISTNTIIPNHSPQQILNDLSHLDNYLIQLLNLHSEHDQNCKQIQELMEKISDLRYHQIDSKIQEIYHAEQKISRVCIDGKKDKQTFRRIASLSLTPNQILNHAKLIAPYTSAPPVPPTTNPDNATTATAGLDLQDPALRFLMPFPTEDIIRRGRMGQEMSGINPNEGIELGPVVGETRMATGARPTQVKPQTAYPTMSSRRPPPPDQDDDLFDLDLNPDL</sequence>
<keyword evidence="6 8" id="KW-0539">Nucleus</keyword>
<comment type="function">
    <text evidence="8">Component of the Mediator complex, a coactivator involved in the regulated transcription of nearly all RNA polymerase II-dependent genes. Mediator functions as a bridge to convey information from gene-specific regulatory proteins to the basal RNA polymerase II transcription machinery. Mediator is recruited to promoters by direct interactions with regulatory proteins and serves as a scaffold for the assembly of a functional preinitiation complex with RNA polymerase II and the general transcription factors.</text>
</comment>
<feature type="region of interest" description="Disordered" evidence="9">
    <location>
        <begin position="243"/>
        <end position="283"/>
    </location>
</feature>
<keyword evidence="8" id="KW-0010">Activator</keyword>
<feature type="compositionally biased region" description="Polar residues" evidence="9">
    <location>
        <begin position="251"/>
        <end position="262"/>
    </location>
</feature>
<evidence type="ECO:0000256" key="2">
    <source>
        <dbReference type="ARBA" id="ARBA00009626"/>
    </source>
</evidence>
<feature type="compositionally biased region" description="Acidic residues" evidence="9">
    <location>
        <begin position="269"/>
        <end position="283"/>
    </location>
</feature>
<evidence type="ECO:0000256" key="9">
    <source>
        <dbReference type="SAM" id="MobiDB-lite"/>
    </source>
</evidence>
<protein>
    <recommendedName>
        <fullName evidence="3 8">Mediator of RNA polymerase II transcription subunit 4</fullName>
    </recommendedName>
    <alternativeName>
        <fullName evidence="7 8">Mediator complex subunit 4</fullName>
    </alternativeName>
</protein>
<comment type="subcellular location">
    <subcellularLocation>
        <location evidence="1 8">Nucleus</location>
    </subcellularLocation>
</comment>
<organism evidence="10 11">
    <name type="scientific">Cronartium quercuum f. sp. fusiforme G11</name>
    <dbReference type="NCBI Taxonomy" id="708437"/>
    <lineage>
        <taxon>Eukaryota</taxon>
        <taxon>Fungi</taxon>
        <taxon>Dikarya</taxon>
        <taxon>Basidiomycota</taxon>
        <taxon>Pucciniomycotina</taxon>
        <taxon>Pucciniomycetes</taxon>
        <taxon>Pucciniales</taxon>
        <taxon>Coleosporiaceae</taxon>
        <taxon>Cronartium</taxon>
    </lineage>
</organism>
<dbReference type="AlphaFoldDB" id="A0A9P6NKT5"/>